<comment type="caution">
    <text evidence="4">The sequence shown here is derived from an EMBL/GenBank/DDBJ whole genome shotgun (WGS) entry which is preliminary data.</text>
</comment>
<dbReference type="InterPro" id="IPR027383">
    <property type="entry name" value="Znf_put"/>
</dbReference>
<dbReference type="Pfam" id="PF13490">
    <property type="entry name" value="zf-HC2"/>
    <property type="match status" value="1"/>
</dbReference>
<protein>
    <recommendedName>
        <fullName evidence="3">Putative zinc-finger domain-containing protein</fullName>
    </recommendedName>
</protein>
<evidence type="ECO:0000256" key="1">
    <source>
        <dbReference type="SAM" id="MobiDB-lite"/>
    </source>
</evidence>
<organism evidence="4 5">
    <name type="scientific">Rubrivirga marina</name>
    <dbReference type="NCBI Taxonomy" id="1196024"/>
    <lineage>
        <taxon>Bacteria</taxon>
        <taxon>Pseudomonadati</taxon>
        <taxon>Rhodothermota</taxon>
        <taxon>Rhodothermia</taxon>
        <taxon>Rhodothermales</taxon>
        <taxon>Rubricoccaceae</taxon>
        <taxon>Rubrivirga</taxon>
    </lineage>
</organism>
<feature type="region of interest" description="Disordered" evidence="1">
    <location>
        <begin position="129"/>
        <end position="212"/>
    </location>
</feature>
<keyword evidence="5" id="KW-1185">Reference proteome</keyword>
<dbReference type="EMBL" id="MQWD01000001">
    <property type="protein sequence ID" value="PAP77348.1"/>
    <property type="molecule type" value="Genomic_DNA"/>
</dbReference>
<evidence type="ECO:0000313" key="4">
    <source>
        <dbReference type="EMBL" id="PAP77348.1"/>
    </source>
</evidence>
<feature type="compositionally biased region" description="Pro residues" evidence="1">
    <location>
        <begin position="154"/>
        <end position="176"/>
    </location>
</feature>
<accession>A0A271J260</accession>
<keyword evidence="2" id="KW-0472">Membrane</keyword>
<dbReference type="RefSeq" id="WP_095511020.1">
    <property type="nucleotide sequence ID" value="NZ_MQWD01000001.1"/>
</dbReference>
<dbReference type="Proteomes" id="UP000216339">
    <property type="component" value="Unassembled WGS sequence"/>
</dbReference>
<sequence>MTAPCSRLDDYLDGRLSDADAEAFETHTLSCSTCDAALDEAALDLSALGAVACPPEVVEAALRTARRAPTLAPDRAPAIRQRARRRFSVVPLALVAAVAIAIGVTWDRGEDGPVAPIAEAVVPADEPDALPAEVAPSDPAVSASDTTVEAEPLIPTPQPATPAPRRSAPPPAPEPTALPSDDLVAQADPTPEPAEAEPAEAEPTPAEIEAARDDLALAFHLVADAQTQARAAVRAEATPLSHTIDRALPF</sequence>
<dbReference type="InterPro" id="IPR041916">
    <property type="entry name" value="Anti_sigma_zinc_sf"/>
</dbReference>
<evidence type="ECO:0000256" key="2">
    <source>
        <dbReference type="SAM" id="Phobius"/>
    </source>
</evidence>
<keyword evidence="2" id="KW-0812">Transmembrane</keyword>
<keyword evidence="2" id="KW-1133">Transmembrane helix</keyword>
<feature type="transmembrane region" description="Helical" evidence="2">
    <location>
        <begin position="87"/>
        <end position="106"/>
    </location>
</feature>
<name>A0A271J260_9BACT</name>
<proteinExistence type="predicted"/>
<dbReference type="AlphaFoldDB" id="A0A271J260"/>
<feature type="domain" description="Putative zinc-finger" evidence="3">
    <location>
        <begin position="7"/>
        <end position="34"/>
    </location>
</feature>
<reference evidence="4 5" key="1">
    <citation type="submission" date="2016-11" db="EMBL/GenBank/DDBJ databases">
        <title>Study of marine rhodopsin-containing bacteria.</title>
        <authorList>
            <person name="Yoshizawa S."/>
            <person name="Kumagai Y."/>
            <person name="Kogure K."/>
        </authorList>
    </citation>
    <scope>NUCLEOTIDE SEQUENCE [LARGE SCALE GENOMIC DNA]</scope>
    <source>
        <strain evidence="4 5">SAORIC-28</strain>
    </source>
</reference>
<dbReference type="Gene3D" id="1.10.10.1320">
    <property type="entry name" value="Anti-sigma factor, zinc-finger domain"/>
    <property type="match status" value="1"/>
</dbReference>
<evidence type="ECO:0000259" key="3">
    <source>
        <dbReference type="Pfam" id="PF13490"/>
    </source>
</evidence>
<gene>
    <name evidence="4" type="ORF">BSZ37_13345</name>
</gene>
<evidence type="ECO:0000313" key="5">
    <source>
        <dbReference type="Proteomes" id="UP000216339"/>
    </source>
</evidence>